<dbReference type="GO" id="GO:0006313">
    <property type="term" value="P:DNA transposition"/>
    <property type="evidence" value="ECO:0007669"/>
    <property type="project" value="InterPro"/>
</dbReference>
<dbReference type="InterPro" id="IPR002514">
    <property type="entry name" value="Transposase_8"/>
</dbReference>
<name>A0A518AXJ3_9BACT</name>
<dbReference type="Pfam" id="PF01527">
    <property type="entry name" value="HTH_Tnp_1"/>
    <property type="match status" value="1"/>
</dbReference>
<reference evidence="1 2" key="1">
    <citation type="submission" date="2019-02" db="EMBL/GenBank/DDBJ databases">
        <title>Deep-cultivation of Planctomycetes and their phenomic and genomic characterization uncovers novel biology.</title>
        <authorList>
            <person name="Wiegand S."/>
            <person name="Jogler M."/>
            <person name="Boedeker C."/>
            <person name="Pinto D."/>
            <person name="Vollmers J."/>
            <person name="Rivas-Marin E."/>
            <person name="Kohn T."/>
            <person name="Peeters S.H."/>
            <person name="Heuer A."/>
            <person name="Rast P."/>
            <person name="Oberbeckmann S."/>
            <person name="Bunk B."/>
            <person name="Jeske O."/>
            <person name="Meyerdierks A."/>
            <person name="Storesund J.E."/>
            <person name="Kallscheuer N."/>
            <person name="Luecker S."/>
            <person name="Lage O.M."/>
            <person name="Pohl T."/>
            <person name="Merkel B.J."/>
            <person name="Hornburger P."/>
            <person name="Mueller R.-W."/>
            <person name="Bruemmer F."/>
            <person name="Labrenz M."/>
            <person name="Spormann A.M."/>
            <person name="Op den Camp H."/>
            <person name="Overmann J."/>
            <person name="Amann R."/>
            <person name="Jetten M.S.M."/>
            <person name="Mascher T."/>
            <person name="Medema M.H."/>
            <person name="Devos D.P."/>
            <person name="Kaster A.-K."/>
            <person name="Ovreas L."/>
            <person name="Rohde M."/>
            <person name="Galperin M.Y."/>
            <person name="Jogler C."/>
        </authorList>
    </citation>
    <scope>NUCLEOTIDE SEQUENCE [LARGE SCALE GENOMIC DNA]</scope>
    <source>
        <strain evidence="1 2">Pan216</strain>
    </source>
</reference>
<dbReference type="EMBL" id="CP036279">
    <property type="protein sequence ID" value="QDU59446.1"/>
    <property type="molecule type" value="Genomic_DNA"/>
</dbReference>
<dbReference type="RefSeq" id="WP_145253732.1">
    <property type="nucleotide sequence ID" value="NZ_CP036279.1"/>
</dbReference>
<dbReference type="AlphaFoldDB" id="A0A518AXJ3"/>
<gene>
    <name evidence="1" type="ORF">Pan216_02740</name>
</gene>
<dbReference type="Proteomes" id="UP000317093">
    <property type="component" value="Chromosome"/>
</dbReference>
<dbReference type="GO" id="GO:0004803">
    <property type="term" value="F:transposase activity"/>
    <property type="evidence" value="ECO:0007669"/>
    <property type="project" value="InterPro"/>
</dbReference>
<evidence type="ECO:0008006" key="3">
    <source>
        <dbReference type="Google" id="ProtNLM"/>
    </source>
</evidence>
<dbReference type="NCBIfam" id="NF047593">
    <property type="entry name" value="IS66_ISAeme5_TnpA"/>
    <property type="match status" value="1"/>
</dbReference>
<dbReference type="KEGG" id="knv:Pan216_02740"/>
<evidence type="ECO:0000313" key="1">
    <source>
        <dbReference type="EMBL" id="QDU59446.1"/>
    </source>
</evidence>
<sequence length="117" mass="13417">MRVRCAEKEAYWRKVVRRQEESGRGVRRFCREEGISEASFYGWRRELQRRDRKEKRSPAVDGGGTCPSPFVALRVVPESTSVIEIVHPRGYIVRAPAQVDSDALRKVLAALDSVEEE</sequence>
<accession>A0A518AXJ3</accession>
<protein>
    <recommendedName>
        <fullName evidence="3">Transposase</fullName>
    </recommendedName>
</protein>
<proteinExistence type="predicted"/>
<keyword evidence="2" id="KW-1185">Reference proteome</keyword>
<organism evidence="1 2">
    <name type="scientific">Kolteria novifilia</name>
    <dbReference type="NCBI Taxonomy" id="2527975"/>
    <lineage>
        <taxon>Bacteria</taxon>
        <taxon>Pseudomonadati</taxon>
        <taxon>Planctomycetota</taxon>
        <taxon>Planctomycetia</taxon>
        <taxon>Kolteriales</taxon>
        <taxon>Kolteriaceae</taxon>
        <taxon>Kolteria</taxon>
    </lineage>
</organism>
<dbReference type="GO" id="GO:0003677">
    <property type="term" value="F:DNA binding"/>
    <property type="evidence" value="ECO:0007669"/>
    <property type="project" value="InterPro"/>
</dbReference>
<dbReference type="OrthoDB" id="8757337at2"/>
<evidence type="ECO:0000313" key="2">
    <source>
        <dbReference type="Proteomes" id="UP000317093"/>
    </source>
</evidence>